<keyword evidence="6" id="KW-0735">Signal-anchor</keyword>
<dbReference type="GeneID" id="18245672"/>
<keyword evidence="7 10" id="KW-1133">Transmembrane helix</keyword>
<accession>G3B1N7</accession>
<name>G3B1N7_CANTC</name>
<dbReference type="STRING" id="590646.G3B1N7"/>
<dbReference type="HOGENOM" id="CLU_013841_1_1_1"/>
<evidence type="ECO:0000256" key="6">
    <source>
        <dbReference type="ARBA" id="ARBA00022968"/>
    </source>
</evidence>
<keyword evidence="4" id="KW-0808">Transferase</keyword>
<keyword evidence="12" id="KW-1185">Reference proteome</keyword>
<evidence type="ECO:0000256" key="4">
    <source>
        <dbReference type="ARBA" id="ARBA00022679"/>
    </source>
</evidence>
<evidence type="ECO:0000313" key="11">
    <source>
        <dbReference type="EMBL" id="EGV64492.1"/>
    </source>
</evidence>
<evidence type="ECO:0000256" key="7">
    <source>
        <dbReference type="ARBA" id="ARBA00022989"/>
    </source>
</evidence>
<keyword evidence="9" id="KW-0961">Cell wall biogenesis/degradation</keyword>
<evidence type="ECO:0000256" key="9">
    <source>
        <dbReference type="ARBA" id="ARBA00023316"/>
    </source>
</evidence>
<gene>
    <name evidence="11" type="ORF">CANTEDRAFT_104028</name>
</gene>
<dbReference type="Proteomes" id="UP000000707">
    <property type="component" value="Unassembled WGS sequence"/>
</dbReference>
<evidence type="ECO:0000256" key="5">
    <source>
        <dbReference type="ARBA" id="ARBA00022692"/>
    </source>
</evidence>
<dbReference type="eggNOG" id="ENOG502QTZG">
    <property type="taxonomic scope" value="Eukaryota"/>
</dbReference>
<dbReference type="AlphaFoldDB" id="G3B1N7"/>
<dbReference type="GO" id="GO:0071555">
    <property type="term" value="P:cell wall organization"/>
    <property type="evidence" value="ECO:0007669"/>
    <property type="project" value="UniProtKB-KW"/>
</dbReference>
<dbReference type="GO" id="GO:0000030">
    <property type="term" value="F:mannosyltransferase activity"/>
    <property type="evidence" value="ECO:0007669"/>
    <property type="project" value="InterPro"/>
</dbReference>
<keyword evidence="3" id="KW-0328">Glycosyltransferase</keyword>
<comment type="subcellular location">
    <subcellularLocation>
        <location evidence="1">Membrane</location>
        <topology evidence="1">Single-pass type II membrane protein</topology>
    </subcellularLocation>
</comment>
<dbReference type="KEGG" id="cten:18245672"/>
<evidence type="ECO:0000256" key="8">
    <source>
        <dbReference type="ARBA" id="ARBA00023136"/>
    </source>
</evidence>
<evidence type="ECO:0000256" key="3">
    <source>
        <dbReference type="ARBA" id="ARBA00022676"/>
    </source>
</evidence>
<dbReference type="GO" id="GO:0016020">
    <property type="term" value="C:membrane"/>
    <property type="evidence" value="ECO:0007669"/>
    <property type="project" value="UniProtKB-SubCell"/>
</dbReference>
<keyword evidence="8 10" id="KW-0472">Membrane</keyword>
<evidence type="ECO:0000256" key="2">
    <source>
        <dbReference type="ARBA" id="ARBA00009486"/>
    </source>
</evidence>
<proteinExistence type="inferred from homology"/>
<feature type="transmembrane region" description="Helical" evidence="10">
    <location>
        <begin position="12"/>
        <end position="33"/>
    </location>
</feature>
<reference evidence="11 12" key="1">
    <citation type="journal article" date="2011" name="Proc. Natl. Acad. Sci. U.S.A.">
        <title>Comparative genomics of xylose-fermenting fungi for enhanced biofuel production.</title>
        <authorList>
            <person name="Wohlbach D.J."/>
            <person name="Kuo A."/>
            <person name="Sato T.K."/>
            <person name="Potts K.M."/>
            <person name="Salamov A.A."/>
            <person name="LaButti K.M."/>
            <person name="Sun H."/>
            <person name="Clum A."/>
            <person name="Pangilinan J.L."/>
            <person name="Lindquist E.A."/>
            <person name="Lucas S."/>
            <person name="Lapidus A."/>
            <person name="Jin M."/>
            <person name="Gunawan C."/>
            <person name="Balan V."/>
            <person name="Dale B.E."/>
            <person name="Jeffries T.W."/>
            <person name="Zinkel R."/>
            <person name="Barry K.W."/>
            <person name="Grigoriev I.V."/>
            <person name="Gasch A.P."/>
        </authorList>
    </citation>
    <scope>NUCLEOTIDE SEQUENCE [LARGE SCALE GENOMIC DNA]</scope>
    <source>
        <strain evidence="12">ATCC 10573 / BCRC 21748 / CBS 615 / JCM 9827 / NBRC 10315 / NRRL Y-1498 / VKM Y-70</strain>
    </source>
</reference>
<evidence type="ECO:0000313" key="12">
    <source>
        <dbReference type="Proteomes" id="UP000000707"/>
    </source>
</evidence>
<organism evidence="12">
    <name type="scientific">Candida tenuis (strain ATCC 10573 / BCRC 21748 / CBS 615 / JCM 9827 / NBRC 10315 / NRRL Y-1498 / VKM Y-70)</name>
    <name type="common">Yeast</name>
    <name type="synonym">Yamadazyma tenuis</name>
    <dbReference type="NCBI Taxonomy" id="590646"/>
    <lineage>
        <taxon>Eukaryota</taxon>
        <taxon>Fungi</taxon>
        <taxon>Dikarya</taxon>
        <taxon>Ascomycota</taxon>
        <taxon>Saccharomycotina</taxon>
        <taxon>Pichiomycetes</taxon>
        <taxon>Debaryomycetaceae</taxon>
        <taxon>Yamadazyma</taxon>
    </lineage>
</organism>
<evidence type="ECO:0000256" key="1">
    <source>
        <dbReference type="ARBA" id="ARBA00004606"/>
    </source>
</evidence>
<sequence>MLNKLLYSKRGHGTVVLLFFCVLASILLVDTLIHDRYLVRKNSESTATGLIPARKNIVYPNTFNLANDRQDLLNHYNIYFNESNAQANSDAFNIFRYDGSTSWLHPQLIGGQYHPHNLQVYEYQEINDCAKRRNDISVEISNYIQLDPELVEMVKVMQRQLKTEKAFEELKPFFKDDLRTQLKTGSLTSHWYKFAGSSVWLEKLGVHMVISRVIYSITGSKRKPIMSLAYVQIYDQYWTELKDVELVLPIQNELSETEYSAVKFPKFLPIPFYNDPKYQKKVYYGPEDTRLFLVKNDQGEEEPMIIFNSYHRKVIKNDGVSEKEMTVSFGFYRSMFLSWPFRMQRGKINVDGVSNKKSDSILYNKVVELRREDVPRLKIQKNWTPMISFEDRDEYGHDRYMYFVYRWSKLEILKCNLDNFIEGTSTCVYDYQRKLDSSGDEVGPLRGGTEMLNIRDILHEVPDALQGREMWVGFPRAHIKDCGCGKDMYRPNLAVITKESDKSYKLTQLSSYTSLDIEVSGWTNPKILCASRDPNALISNGISGWTYHNDVDYLTLSLSVADETNHLIHIKNLLNTLLYSTSMMKREARDGFDDSIIDCAISESSKFCKSYGEEMKKLDKTPPPEPDY</sequence>
<protein>
    <submittedName>
        <fullName evidence="11">Uncharacterized protein</fullName>
    </submittedName>
</protein>
<dbReference type="OrthoDB" id="3631276at2759"/>
<comment type="similarity">
    <text evidence="2">Belongs to the BMT family.</text>
</comment>
<dbReference type="InterPro" id="IPR021988">
    <property type="entry name" value="BMT1"/>
</dbReference>
<evidence type="ECO:0000256" key="10">
    <source>
        <dbReference type="SAM" id="Phobius"/>
    </source>
</evidence>
<keyword evidence="5 10" id="KW-0812">Transmembrane</keyword>
<dbReference type="Pfam" id="PF12141">
    <property type="entry name" value="BMT"/>
    <property type="match status" value="1"/>
</dbReference>
<dbReference type="EMBL" id="GL996515">
    <property type="protein sequence ID" value="EGV64492.1"/>
    <property type="molecule type" value="Genomic_DNA"/>
</dbReference>